<dbReference type="AlphaFoldDB" id="A0A6N9TLZ8"/>
<dbReference type="SUPFAM" id="SSF53448">
    <property type="entry name" value="Nucleotide-diphospho-sugar transferases"/>
    <property type="match status" value="1"/>
</dbReference>
<feature type="domain" description="Glycosyltransferase 2-like" evidence="1">
    <location>
        <begin position="76"/>
        <end position="198"/>
    </location>
</feature>
<keyword evidence="3" id="KW-1185">Reference proteome</keyword>
<evidence type="ECO:0000259" key="1">
    <source>
        <dbReference type="Pfam" id="PF00535"/>
    </source>
</evidence>
<name>A0A6N9TLZ8_DISTH</name>
<evidence type="ECO:0000313" key="3">
    <source>
        <dbReference type="Proteomes" id="UP000469346"/>
    </source>
</evidence>
<evidence type="ECO:0000313" key="2">
    <source>
        <dbReference type="EMBL" id="NDY42302.1"/>
    </source>
</evidence>
<dbReference type="CDD" id="cd06433">
    <property type="entry name" value="GT_2_WfgS_like"/>
    <property type="match status" value="1"/>
</dbReference>
<gene>
    <name evidence="2" type="ORF">G3N55_05530</name>
</gene>
<keyword evidence="2" id="KW-0808">Transferase</keyword>
<accession>A0A6N9TLZ8</accession>
<protein>
    <submittedName>
        <fullName evidence="2">Glycosyltransferase</fullName>
    </submittedName>
</protein>
<comment type="caution">
    <text evidence="2">The sequence shown here is derived from an EMBL/GenBank/DDBJ whole genome shotgun (WGS) entry which is preliminary data.</text>
</comment>
<dbReference type="Gene3D" id="3.90.550.10">
    <property type="entry name" value="Spore Coat Polysaccharide Biosynthesis Protein SpsA, Chain A"/>
    <property type="match status" value="1"/>
</dbReference>
<dbReference type="PANTHER" id="PTHR22916">
    <property type="entry name" value="GLYCOSYLTRANSFERASE"/>
    <property type="match status" value="1"/>
</dbReference>
<reference evidence="2 3" key="1">
    <citation type="submission" date="2020-02" db="EMBL/GenBank/DDBJ databases">
        <title>Comparative genomics of sulfur disproportionating microorganisms.</title>
        <authorList>
            <person name="Ward L.M."/>
            <person name="Bertran E."/>
            <person name="Johnston D.T."/>
        </authorList>
    </citation>
    <scope>NUCLEOTIDE SEQUENCE [LARGE SCALE GENOMIC DNA]</scope>
    <source>
        <strain evidence="2 3">DSM 100025</strain>
    </source>
</reference>
<organism evidence="2 3">
    <name type="scientific">Dissulfurirhabdus thermomarina</name>
    <dbReference type="NCBI Taxonomy" id="1765737"/>
    <lineage>
        <taxon>Bacteria</taxon>
        <taxon>Deltaproteobacteria</taxon>
        <taxon>Dissulfurirhabdaceae</taxon>
        <taxon>Dissulfurirhabdus</taxon>
    </lineage>
</organism>
<sequence length="307" mass="35275">MARRRAARPRIDAGFEKYRKAHHQKCMAKSPGQHILSQGIPVASVSTPADEARKEGGLNVTGRRKKSRWPVKPLISIITVVYNGGRTIEKTIKSVLDQSYKNIEYIIVDGKSTDNTLEIIKKYENRIDYWISEKDEGIYDAMNKGVKKASGDWILFLGADDILLDCLGQFAEIMDNPKNLYYGNVEFSSSGKTYGGKFNLIKLITKNIPHQAIFYPSFAFKEFSFETRYKVLADYALNLRLYAKKDIKFVYVPVCVSIFNDSGMSSRIVDEAFRLEASNIIKECYPITYIFYSFYKKISRYLRFMKP</sequence>
<dbReference type="PANTHER" id="PTHR22916:SF67">
    <property type="entry name" value="COLANIC ACID BIOSYNTHESIS GLYCOSYL TRANSFERASE WCAE-RELATED"/>
    <property type="match status" value="1"/>
</dbReference>
<dbReference type="RefSeq" id="WP_163298446.1">
    <property type="nucleotide sequence ID" value="NZ_JAAGRR010000046.1"/>
</dbReference>
<dbReference type="EMBL" id="JAAGRR010000046">
    <property type="protein sequence ID" value="NDY42302.1"/>
    <property type="molecule type" value="Genomic_DNA"/>
</dbReference>
<dbReference type="InterPro" id="IPR001173">
    <property type="entry name" value="Glyco_trans_2-like"/>
</dbReference>
<dbReference type="GO" id="GO:0016740">
    <property type="term" value="F:transferase activity"/>
    <property type="evidence" value="ECO:0007669"/>
    <property type="project" value="UniProtKB-KW"/>
</dbReference>
<dbReference type="Proteomes" id="UP000469346">
    <property type="component" value="Unassembled WGS sequence"/>
</dbReference>
<dbReference type="InterPro" id="IPR029044">
    <property type="entry name" value="Nucleotide-diphossugar_trans"/>
</dbReference>
<dbReference type="Pfam" id="PF00535">
    <property type="entry name" value="Glycos_transf_2"/>
    <property type="match status" value="1"/>
</dbReference>
<proteinExistence type="predicted"/>